<sequence length="761" mass="85978">MRLLDTETGQFVYFNKPLEISYAILSHTWDPNGEQTYQDTHEIQDFWASKTRPTPPAPLHPISPDPLQPVGISDETTLPNGGSLSVFEDKSAFSRLCARFRRAPALATRASRVSQWARMKTSRGRRDDDFAHSEEHPRQATPPVQPPPSVRPVSVDKPLVAELPQAAPFWDDPRLSAKVRNACLIARAYSHRYIWIDSCCIDSTSSAELSEAINSMYAWYRDASVCYAFLADVPHDGDPSAVDSLFRKSRWWKRGWTLQELIAPRVVVFLSAEWRFLGTKSSLADVISDVSGIDYMILHHLKQARDVSVAERMSWASERETTRPEDEAYSLLGIFDINMPTLYGEGRRAFLRLQEEILKRIPDQSLLVWGVHTRFVTFPQSEATEDYGFMLTLAEKSPGFFAETPSQFHKSHNITPIPLPAFMRELELGDGPLPTYAATPFGMPIPFPVIPASRCLPPNVRGRKETFFLAVLACEWEGNLLAIACTLEQSHSNYKYMERVGLHVQRPRDRANDVWIPHRYVALSRTLVKGCKEYMRVELLYGVPTEGSPNRRMLPGILPVVYLAPWTVDVLQGLGWSRPVVSQHPQKEENLVTHLTLSKGATHLCINFQGVSGRRTFPDGNQLDALSVVEIGVFNVRPENVDDYREPSCRPSGRLSHKSLTLYLPQNPEVFTFKDLPGDVLSMRFTVTVFADLGFCYLEIEILHHGKSLYRDILGTPGLQTPRAPPVQGGSGGQRPPLKQWDFPDEDDERTRSAWRIAASR</sequence>
<evidence type="ECO:0008006" key="6">
    <source>
        <dbReference type="Google" id="ProtNLM"/>
    </source>
</evidence>
<dbReference type="AlphaFoldDB" id="A0A0C9VT96"/>
<feature type="region of interest" description="Disordered" evidence="1">
    <location>
        <begin position="114"/>
        <end position="154"/>
    </location>
</feature>
<accession>A0A0C9VT96</accession>
<dbReference type="Pfam" id="PF26640">
    <property type="entry name" value="DUF8212"/>
    <property type="match status" value="1"/>
</dbReference>
<evidence type="ECO:0000313" key="5">
    <source>
        <dbReference type="Proteomes" id="UP000053820"/>
    </source>
</evidence>
<dbReference type="HOGENOM" id="CLU_366398_0_0_1"/>
<evidence type="ECO:0000259" key="3">
    <source>
        <dbReference type="Pfam" id="PF26640"/>
    </source>
</evidence>
<dbReference type="PANTHER" id="PTHR10622">
    <property type="entry name" value="HET DOMAIN-CONTAINING PROTEIN"/>
    <property type="match status" value="1"/>
</dbReference>
<dbReference type="InterPro" id="IPR058525">
    <property type="entry name" value="DUF8212"/>
</dbReference>
<dbReference type="InterPro" id="IPR010730">
    <property type="entry name" value="HET"/>
</dbReference>
<dbReference type="EMBL" id="KN839865">
    <property type="protein sequence ID" value="KIJ61140.1"/>
    <property type="molecule type" value="Genomic_DNA"/>
</dbReference>
<name>A0A0C9VT96_9AGAM</name>
<feature type="domain" description="Heterokaryon incompatibility" evidence="2">
    <location>
        <begin position="174"/>
        <end position="237"/>
    </location>
</feature>
<reference evidence="4 5" key="1">
    <citation type="submission" date="2014-04" db="EMBL/GenBank/DDBJ databases">
        <title>Evolutionary Origins and Diversification of the Mycorrhizal Mutualists.</title>
        <authorList>
            <consortium name="DOE Joint Genome Institute"/>
            <consortium name="Mycorrhizal Genomics Consortium"/>
            <person name="Kohler A."/>
            <person name="Kuo A."/>
            <person name="Nagy L.G."/>
            <person name="Floudas D."/>
            <person name="Copeland A."/>
            <person name="Barry K.W."/>
            <person name="Cichocki N."/>
            <person name="Veneault-Fourrey C."/>
            <person name="LaButti K."/>
            <person name="Lindquist E.A."/>
            <person name="Lipzen A."/>
            <person name="Lundell T."/>
            <person name="Morin E."/>
            <person name="Murat C."/>
            <person name="Riley R."/>
            <person name="Ohm R."/>
            <person name="Sun H."/>
            <person name="Tunlid A."/>
            <person name="Henrissat B."/>
            <person name="Grigoriev I.V."/>
            <person name="Hibbett D.S."/>
            <person name="Martin F."/>
        </authorList>
    </citation>
    <scope>NUCLEOTIDE SEQUENCE [LARGE SCALE GENOMIC DNA]</scope>
    <source>
        <strain evidence="4 5">MD-312</strain>
    </source>
</reference>
<proteinExistence type="predicted"/>
<dbReference type="PANTHER" id="PTHR10622:SF10">
    <property type="entry name" value="HET DOMAIN-CONTAINING PROTEIN"/>
    <property type="match status" value="1"/>
</dbReference>
<keyword evidence="5" id="KW-1185">Reference proteome</keyword>
<protein>
    <recommendedName>
        <fullName evidence="6">Heterokaryon incompatibility domain-containing protein</fullName>
    </recommendedName>
</protein>
<dbReference type="Proteomes" id="UP000053820">
    <property type="component" value="Unassembled WGS sequence"/>
</dbReference>
<gene>
    <name evidence="4" type="ORF">HYDPIDRAFT_42901</name>
</gene>
<evidence type="ECO:0000256" key="1">
    <source>
        <dbReference type="SAM" id="MobiDB-lite"/>
    </source>
</evidence>
<dbReference type="OrthoDB" id="10421439at2759"/>
<feature type="region of interest" description="Disordered" evidence="1">
    <location>
        <begin position="720"/>
        <end position="761"/>
    </location>
</feature>
<feature type="compositionally biased region" description="Basic and acidic residues" evidence="1">
    <location>
        <begin position="124"/>
        <end position="138"/>
    </location>
</feature>
<evidence type="ECO:0000313" key="4">
    <source>
        <dbReference type="EMBL" id="KIJ61140.1"/>
    </source>
</evidence>
<feature type="domain" description="DUF8212" evidence="3">
    <location>
        <begin position="348"/>
        <end position="541"/>
    </location>
</feature>
<dbReference type="Pfam" id="PF06985">
    <property type="entry name" value="HET"/>
    <property type="match status" value="1"/>
</dbReference>
<organism evidence="4 5">
    <name type="scientific">Hydnomerulius pinastri MD-312</name>
    <dbReference type="NCBI Taxonomy" id="994086"/>
    <lineage>
        <taxon>Eukaryota</taxon>
        <taxon>Fungi</taxon>
        <taxon>Dikarya</taxon>
        <taxon>Basidiomycota</taxon>
        <taxon>Agaricomycotina</taxon>
        <taxon>Agaricomycetes</taxon>
        <taxon>Agaricomycetidae</taxon>
        <taxon>Boletales</taxon>
        <taxon>Boletales incertae sedis</taxon>
        <taxon>Leucogyrophana</taxon>
    </lineage>
</organism>
<evidence type="ECO:0000259" key="2">
    <source>
        <dbReference type="Pfam" id="PF06985"/>
    </source>
</evidence>